<comment type="caution">
    <text evidence="1">The sequence shown here is derived from an EMBL/GenBank/DDBJ whole genome shotgun (WGS) entry which is preliminary data.</text>
</comment>
<evidence type="ECO:0000313" key="1">
    <source>
        <dbReference type="EMBL" id="NEK17468.1"/>
    </source>
</evidence>
<dbReference type="Proteomes" id="UP000471705">
    <property type="component" value="Unassembled WGS sequence"/>
</dbReference>
<sequence length="256" mass="27757">MPDDLRKLSGVLDSNLKSTLENKTSFGGVDYFLVAQDGEDESALSLVKSEQGNTSLVTAEAIPGDPGLRAVPREVLNALLPGIDFEVPRDGPEPPVDIDLRWTREELLSLLFDKAQSKVGSPEMNSRDNSPPATNHGRLACAWAVNKITTMALGKPVGGGLSTASMFQALKARDVVFDEVQLLPGLVIISPTTGSNVGHVGIIGENDKIYSNSSSEGMWLQNRTLKSWSDYYHVKKGLPILFYQLNTNRFSRAAIS</sequence>
<dbReference type="AlphaFoldDB" id="A0A7K3VLM0"/>
<name>A0A7K3VLM0_RHILE</name>
<organism evidence="1 2">
    <name type="scientific">Rhizobium leguminosarum</name>
    <dbReference type="NCBI Taxonomy" id="384"/>
    <lineage>
        <taxon>Bacteria</taxon>
        <taxon>Pseudomonadati</taxon>
        <taxon>Pseudomonadota</taxon>
        <taxon>Alphaproteobacteria</taxon>
        <taxon>Hyphomicrobiales</taxon>
        <taxon>Rhizobiaceae</taxon>
        <taxon>Rhizobium/Agrobacterium group</taxon>
        <taxon>Rhizobium</taxon>
    </lineage>
</organism>
<proteinExistence type="predicted"/>
<protein>
    <submittedName>
        <fullName evidence="1">Uncharacterized protein</fullName>
    </submittedName>
</protein>
<dbReference type="RefSeq" id="WP_164048078.1">
    <property type="nucleotide sequence ID" value="NZ_WUFV01000013.1"/>
</dbReference>
<accession>A0A7K3VLM0</accession>
<reference evidence="1 2" key="1">
    <citation type="submission" date="2019-12" db="EMBL/GenBank/DDBJ databases">
        <title>Rhizobium genotypes associated with high levels of biological nitrogen fixation by grain legumes in a temperate-maritime cropping system.</title>
        <authorList>
            <person name="Maluk M."/>
            <person name="Francesc Ferrando Molina F."/>
            <person name="Lopez Del Egido L."/>
            <person name="Lafos M."/>
            <person name="Langarica-Fuentes A."/>
            <person name="Gebre Yohannes G."/>
            <person name="Young M.W."/>
            <person name="Martin P."/>
            <person name="Gantlett R."/>
            <person name="Kenicer G."/>
            <person name="Hawes C."/>
            <person name="Begg G.S."/>
            <person name="Quilliam R.S."/>
            <person name="Squire G.R."/>
            <person name="Poole P.S."/>
            <person name="Young P.W."/>
            <person name="Iannetta P.M."/>
            <person name="James E.K."/>
        </authorList>
    </citation>
    <scope>NUCLEOTIDE SEQUENCE [LARGE SCALE GENOMIC DNA]</scope>
    <source>
        <strain evidence="1 2">JHI54</strain>
    </source>
</reference>
<evidence type="ECO:0000313" key="2">
    <source>
        <dbReference type="Proteomes" id="UP000471705"/>
    </source>
</evidence>
<gene>
    <name evidence="1" type="ORF">GR257_21805</name>
</gene>
<dbReference type="EMBL" id="WUFV01000013">
    <property type="protein sequence ID" value="NEK17468.1"/>
    <property type="molecule type" value="Genomic_DNA"/>
</dbReference>